<organism evidence="2 3">
    <name type="scientific">Novosphingobium umbonatum</name>
    <dbReference type="NCBI Taxonomy" id="1908524"/>
    <lineage>
        <taxon>Bacteria</taxon>
        <taxon>Pseudomonadati</taxon>
        <taxon>Pseudomonadota</taxon>
        <taxon>Alphaproteobacteria</taxon>
        <taxon>Sphingomonadales</taxon>
        <taxon>Sphingomonadaceae</taxon>
        <taxon>Novosphingobium</taxon>
    </lineage>
</organism>
<dbReference type="Proteomes" id="UP000282837">
    <property type="component" value="Unassembled WGS sequence"/>
</dbReference>
<dbReference type="Gene3D" id="3.30.160.250">
    <property type="match status" value="1"/>
</dbReference>
<evidence type="ECO:0000313" key="3">
    <source>
        <dbReference type="Proteomes" id="UP000282837"/>
    </source>
</evidence>
<dbReference type="InterPro" id="IPR051404">
    <property type="entry name" value="TA_system_antitoxin"/>
</dbReference>
<reference evidence="2 3" key="1">
    <citation type="submission" date="2019-01" db="EMBL/GenBank/DDBJ databases">
        <authorList>
            <person name="Chen W.-M."/>
        </authorList>
    </citation>
    <scope>NUCLEOTIDE SEQUENCE [LARGE SCALE GENOMIC DNA]</scope>
    <source>
        <strain evidence="2 3">FSY-9</strain>
    </source>
</reference>
<feature type="domain" description="HicB-like antitoxin of toxin-antitoxin system" evidence="1">
    <location>
        <begin position="4"/>
        <end position="122"/>
    </location>
</feature>
<dbReference type="Pfam" id="PF15919">
    <property type="entry name" value="HicB_lk_antitox"/>
    <property type="match status" value="1"/>
</dbReference>
<dbReference type="EMBL" id="SACO01000011">
    <property type="protein sequence ID" value="RVU03986.1"/>
    <property type="molecule type" value="Genomic_DNA"/>
</dbReference>
<keyword evidence="3" id="KW-1185">Reference proteome</keyword>
<dbReference type="PANTHER" id="PTHR34504">
    <property type="entry name" value="ANTITOXIN HICB"/>
    <property type="match status" value="1"/>
</dbReference>
<sequence>MKNYIAIVHKDEDSAWGVSFPDLPGCFSAADTLDEILPNACEALELWFEDRPDVTPRSMAEIRELVADELAAGAFLLVVPRVTNAGRSVRVNLSLDSGILEAIDAAASLHKLTRSAFLAMAARNEIQGAHGRSI</sequence>
<dbReference type="AlphaFoldDB" id="A0A437N218"/>
<dbReference type="OrthoDB" id="9807959at2"/>
<comment type="caution">
    <text evidence="2">The sequence shown here is derived from an EMBL/GenBank/DDBJ whole genome shotgun (WGS) entry which is preliminary data.</text>
</comment>
<name>A0A437N218_9SPHN</name>
<dbReference type="PANTHER" id="PTHR34504:SF2">
    <property type="entry name" value="UPF0150 PROTEIN SSL0259"/>
    <property type="match status" value="1"/>
</dbReference>
<proteinExistence type="predicted"/>
<evidence type="ECO:0000259" key="1">
    <source>
        <dbReference type="Pfam" id="PF15919"/>
    </source>
</evidence>
<dbReference type="InterPro" id="IPR031807">
    <property type="entry name" value="HicB-like"/>
</dbReference>
<protein>
    <submittedName>
        <fullName evidence="2">CopG family transcriptional regulator</fullName>
    </submittedName>
</protein>
<dbReference type="SUPFAM" id="SSF143100">
    <property type="entry name" value="TTHA1013/TTHA0281-like"/>
    <property type="match status" value="1"/>
</dbReference>
<evidence type="ECO:0000313" key="2">
    <source>
        <dbReference type="EMBL" id="RVU03986.1"/>
    </source>
</evidence>
<gene>
    <name evidence="2" type="ORF">EOE18_13835</name>
</gene>
<dbReference type="InterPro" id="IPR035069">
    <property type="entry name" value="TTHA1013/TTHA0281-like"/>
</dbReference>
<accession>A0A437N218</accession>